<dbReference type="InParanoid" id="A0A165EJU1"/>
<dbReference type="Gene3D" id="3.80.10.10">
    <property type="entry name" value="Ribonuclease Inhibitor"/>
    <property type="match status" value="1"/>
</dbReference>
<dbReference type="Proteomes" id="UP000076871">
    <property type="component" value="Unassembled WGS sequence"/>
</dbReference>
<organism evidence="1 2">
    <name type="scientific">Laetiporus sulphureus 93-53</name>
    <dbReference type="NCBI Taxonomy" id="1314785"/>
    <lineage>
        <taxon>Eukaryota</taxon>
        <taxon>Fungi</taxon>
        <taxon>Dikarya</taxon>
        <taxon>Basidiomycota</taxon>
        <taxon>Agaricomycotina</taxon>
        <taxon>Agaricomycetes</taxon>
        <taxon>Polyporales</taxon>
        <taxon>Laetiporus</taxon>
    </lineage>
</organism>
<gene>
    <name evidence="1" type="ORF">LAESUDRAFT_119137</name>
</gene>
<proteinExistence type="predicted"/>
<protein>
    <recommendedName>
        <fullName evidence="3">F-box domain-containing protein</fullName>
    </recommendedName>
</protein>
<dbReference type="AlphaFoldDB" id="A0A165EJU1"/>
<dbReference type="OrthoDB" id="2756640at2759"/>
<evidence type="ECO:0000313" key="2">
    <source>
        <dbReference type="Proteomes" id="UP000076871"/>
    </source>
</evidence>
<dbReference type="InterPro" id="IPR032675">
    <property type="entry name" value="LRR_dom_sf"/>
</dbReference>
<evidence type="ECO:0008006" key="3">
    <source>
        <dbReference type="Google" id="ProtNLM"/>
    </source>
</evidence>
<accession>A0A165EJU1</accession>
<keyword evidence="2" id="KW-1185">Reference proteome</keyword>
<dbReference type="EMBL" id="KV427620">
    <property type="protein sequence ID" value="KZT07201.1"/>
    <property type="molecule type" value="Genomic_DNA"/>
</dbReference>
<dbReference type="RefSeq" id="XP_040764941.1">
    <property type="nucleotide sequence ID" value="XM_040901242.1"/>
</dbReference>
<dbReference type="GeneID" id="63818274"/>
<name>A0A165EJU1_9APHY</name>
<reference evidence="1 2" key="1">
    <citation type="journal article" date="2016" name="Mol. Biol. Evol.">
        <title>Comparative Genomics of Early-Diverging Mushroom-Forming Fungi Provides Insights into the Origins of Lignocellulose Decay Capabilities.</title>
        <authorList>
            <person name="Nagy L.G."/>
            <person name="Riley R."/>
            <person name="Tritt A."/>
            <person name="Adam C."/>
            <person name="Daum C."/>
            <person name="Floudas D."/>
            <person name="Sun H."/>
            <person name="Yadav J.S."/>
            <person name="Pangilinan J."/>
            <person name="Larsson K.H."/>
            <person name="Matsuura K."/>
            <person name="Barry K."/>
            <person name="Labutti K."/>
            <person name="Kuo R."/>
            <person name="Ohm R.A."/>
            <person name="Bhattacharya S.S."/>
            <person name="Shirouzu T."/>
            <person name="Yoshinaga Y."/>
            <person name="Martin F.M."/>
            <person name="Grigoriev I.V."/>
            <person name="Hibbett D.S."/>
        </authorList>
    </citation>
    <scope>NUCLEOTIDE SEQUENCE [LARGE SCALE GENOMIC DNA]</scope>
    <source>
        <strain evidence="1 2">93-53</strain>
    </source>
</reference>
<evidence type="ECO:0000313" key="1">
    <source>
        <dbReference type="EMBL" id="KZT07201.1"/>
    </source>
</evidence>
<dbReference type="SUPFAM" id="SSF52047">
    <property type="entry name" value="RNI-like"/>
    <property type="match status" value="1"/>
</dbReference>
<sequence>MADYIQGLNVYAADPPYAHVIPHLLGGAFPNLTSIAFHNVRWSGQHAGIYHSFVSLMPRFKTVTTLRLSSCKFNNMSDLFRLLRSLPRLKFLALCAVSWHNSASQCIQTWHDGPKLQSLIMWDMSINDVQRICEWLAQSSGRQHICSLILGRLDHKGWQNNFGRLLESIGPSLQNLSLPLVLRNDGCSWTNNPNLRSLVIYCCRVHDWSAACDDTGWLIGQIVNGRVCEVAFEFLVSPEQVAADMVDIRAINGVGACSGGRTDHCPLQQSNHIDERELPFATTLRIVGDANVGGANAGDDAMRFFRIIEEELQRQGWRARGLIRTSTCPRQISFCLRFTKT</sequence>